<accession>A0A1V0N2P3</accession>
<dbReference type="Gene3D" id="2.40.50.140">
    <property type="entry name" value="Nucleic acid-binding proteins"/>
    <property type="match status" value="2"/>
</dbReference>
<sequence>MAGPNGKPLNKHKGYEIMKINEMQGNLNNVEGKVKILSVDKREITTSRGDTVYYYGLAGDETGVLPYTAWEFPAPIKPGDVVQIKYAKTKVYNDRMRLYFDSKTEIMLKPGEEMEVKNTYKDVKLMDLTTKNPFVAVTGKISNMSGKEYNKAGKTFIIYNGFIEDDTSRVRISSFGKPLENGKVYRIVGARVSEFNKQLEISIGDKTEVFIENEDMDFQRYYKLFEVDNPAGGITIMGFIITLGTKSGIIKRCSECNKPLSNGVCPDHPEKPTKLDIFSYFTLDDGTKYIQCIAGKNAIMPFIGIKEEELPHYAGEIYRMLEEKLYGHAVKINADFIKNEEDLSLRVNSITNIEREDISREIEANQQVK</sequence>
<dbReference type="EMBL" id="CP015363">
    <property type="protein sequence ID" value="ARD84367.1"/>
    <property type="molecule type" value="Genomic_DNA"/>
</dbReference>
<evidence type="ECO:0000313" key="1">
    <source>
        <dbReference type="EMBL" id="ARD84367.1"/>
    </source>
</evidence>
<dbReference type="InterPro" id="IPR012340">
    <property type="entry name" value="NA-bd_OB-fold"/>
</dbReference>
<dbReference type="OrthoDB" id="335252at2157"/>
<protein>
    <submittedName>
        <fullName evidence="1">Replication factor A</fullName>
    </submittedName>
</protein>
<keyword evidence="2" id="KW-1185">Reference proteome</keyword>
<gene>
    <name evidence="1" type="ORF">FAD_0452</name>
</gene>
<name>A0A1V0N2P3_9ARCH</name>
<dbReference type="AlphaFoldDB" id="A0A1V0N2P3"/>
<dbReference type="Proteomes" id="UP000192050">
    <property type="component" value="Chromosome"/>
</dbReference>
<evidence type="ECO:0000313" key="2">
    <source>
        <dbReference type="Proteomes" id="UP000192050"/>
    </source>
</evidence>
<reference evidence="1 2" key="1">
    <citation type="submission" date="2011-10" db="EMBL/GenBank/DDBJ databases">
        <title>Metabolic and evolutionary patterns in the extreme acidophile Ferroplasma acidiphilum.</title>
        <authorList>
            <person name="Golyshina O.V."/>
            <person name="Kozyavkin S.A."/>
            <person name="Tatusov R.L."/>
            <person name="Slesarev A.I."/>
            <person name="Golyshin P.N."/>
        </authorList>
    </citation>
    <scope>NUCLEOTIDE SEQUENCE [LARGE SCALE GENOMIC DNA]</scope>
    <source>
        <strain evidence="2">Y</strain>
    </source>
</reference>
<organism evidence="1 2">
    <name type="scientific">Ferroplasma acidiphilum</name>
    <dbReference type="NCBI Taxonomy" id="74969"/>
    <lineage>
        <taxon>Archaea</taxon>
        <taxon>Methanobacteriati</taxon>
        <taxon>Thermoplasmatota</taxon>
        <taxon>Thermoplasmata</taxon>
        <taxon>Thermoplasmatales</taxon>
        <taxon>Ferroplasmaceae</taxon>
        <taxon>Ferroplasma</taxon>
    </lineage>
</organism>
<dbReference type="CDD" id="cd04491">
    <property type="entry name" value="SoSSB_OBF"/>
    <property type="match status" value="2"/>
</dbReference>
<proteinExistence type="predicted"/>
<dbReference type="KEGG" id="fai:FAD_0452"/>
<dbReference type="SUPFAM" id="SSF50249">
    <property type="entry name" value="Nucleic acid-binding proteins"/>
    <property type="match status" value="3"/>
</dbReference>
<dbReference type="STRING" id="74969.FAD_0452"/>